<dbReference type="PANTHER" id="PTHR30537">
    <property type="entry name" value="HTH-TYPE TRANSCRIPTIONAL REGULATOR"/>
    <property type="match status" value="1"/>
</dbReference>
<name>A0ABS5GDD3_9BRAD</name>
<dbReference type="PRINTS" id="PR00039">
    <property type="entry name" value="HTHLYSR"/>
</dbReference>
<comment type="caution">
    <text evidence="7">The sequence shown here is derived from an EMBL/GenBank/DDBJ whole genome shotgun (WGS) entry which is preliminary data.</text>
</comment>
<gene>
    <name evidence="7" type="ORF">JQ619_25805</name>
</gene>
<evidence type="ECO:0000256" key="1">
    <source>
        <dbReference type="ARBA" id="ARBA00003502"/>
    </source>
</evidence>
<feature type="domain" description="HTH lysR-type" evidence="6">
    <location>
        <begin position="5"/>
        <end position="62"/>
    </location>
</feature>
<dbReference type="Pfam" id="PF03466">
    <property type="entry name" value="LysR_substrate"/>
    <property type="match status" value="1"/>
</dbReference>
<dbReference type="InterPro" id="IPR058163">
    <property type="entry name" value="LysR-type_TF_proteobact-type"/>
</dbReference>
<keyword evidence="8" id="KW-1185">Reference proteome</keyword>
<dbReference type="InterPro" id="IPR036388">
    <property type="entry name" value="WH-like_DNA-bd_sf"/>
</dbReference>
<dbReference type="RefSeq" id="WP_211400777.1">
    <property type="nucleotide sequence ID" value="NZ_JAFCLK010000027.1"/>
</dbReference>
<dbReference type="EMBL" id="JAFCLK010000027">
    <property type="protein sequence ID" value="MBR1139180.1"/>
    <property type="molecule type" value="Genomic_DNA"/>
</dbReference>
<evidence type="ECO:0000256" key="5">
    <source>
        <dbReference type="ARBA" id="ARBA00023163"/>
    </source>
</evidence>
<organism evidence="7 8">
    <name type="scientific">Bradyrhizobium denitrificans</name>
    <dbReference type="NCBI Taxonomy" id="2734912"/>
    <lineage>
        <taxon>Bacteria</taxon>
        <taxon>Pseudomonadati</taxon>
        <taxon>Pseudomonadota</taxon>
        <taxon>Alphaproteobacteria</taxon>
        <taxon>Hyphomicrobiales</taxon>
        <taxon>Nitrobacteraceae</taxon>
        <taxon>Bradyrhizobium</taxon>
    </lineage>
</organism>
<keyword evidence="5" id="KW-0804">Transcription</keyword>
<dbReference type="Proteomes" id="UP001314635">
    <property type="component" value="Unassembled WGS sequence"/>
</dbReference>
<evidence type="ECO:0000313" key="7">
    <source>
        <dbReference type="EMBL" id="MBR1139180.1"/>
    </source>
</evidence>
<dbReference type="InterPro" id="IPR000847">
    <property type="entry name" value="LysR_HTH_N"/>
</dbReference>
<dbReference type="PROSITE" id="PS50931">
    <property type="entry name" value="HTH_LYSR"/>
    <property type="match status" value="1"/>
</dbReference>
<sequence>MLRQDQFEGLAVFVAVAQASGFSAAAVRLGISPSAVSQAVRNLEERLGFPLFNRTTRSVSLTEAGQRYFDRILPCIEELSAATEELDENADQPSGLLRLNVPRAAYMIILQPALPAFHERYPKISVEIVIENALVDIVGKGFDAGIRFGDLLEKDMIALRIGPPISAHMIASPAYLNKRGMPDHPRDLQNHDCIQFRHVTTGQIERWAFAKDGETVEMVPNGHLIINDSEALVQSALDGLGIAYMINGYIERFLERGELVRVLADWSPRFDDLHLYYPDRRRVPAKLRVFIDFLRSMRIQGGSSALLHPAAQRDRASA</sequence>
<comment type="function">
    <text evidence="1">NodD regulates the expression of the nodABCFE genes which encode other nodulation proteins. NodD is also a negative regulator of its own expression. Binds flavonoids as inducers.</text>
</comment>
<dbReference type="Pfam" id="PF00126">
    <property type="entry name" value="HTH_1"/>
    <property type="match status" value="1"/>
</dbReference>
<evidence type="ECO:0000313" key="8">
    <source>
        <dbReference type="Proteomes" id="UP001314635"/>
    </source>
</evidence>
<dbReference type="SUPFAM" id="SSF53850">
    <property type="entry name" value="Periplasmic binding protein-like II"/>
    <property type="match status" value="1"/>
</dbReference>
<reference evidence="8" key="1">
    <citation type="journal article" date="2021" name="ISME J.">
        <title>Evolutionary origin and ecological implication of a unique nif island in free-living Bradyrhizobium lineages.</title>
        <authorList>
            <person name="Tao J."/>
        </authorList>
    </citation>
    <scope>NUCLEOTIDE SEQUENCE [LARGE SCALE GENOMIC DNA]</scope>
    <source>
        <strain evidence="8">SZCCT0094</strain>
    </source>
</reference>
<keyword evidence="4" id="KW-0238">DNA-binding</keyword>
<evidence type="ECO:0000256" key="2">
    <source>
        <dbReference type="ARBA" id="ARBA00009437"/>
    </source>
</evidence>
<evidence type="ECO:0000259" key="6">
    <source>
        <dbReference type="PROSITE" id="PS50931"/>
    </source>
</evidence>
<comment type="similarity">
    <text evidence="2">Belongs to the LysR transcriptional regulatory family.</text>
</comment>
<dbReference type="PANTHER" id="PTHR30537:SF5">
    <property type="entry name" value="HTH-TYPE TRANSCRIPTIONAL ACTIVATOR TTDR-RELATED"/>
    <property type="match status" value="1"/>
</dbReference>
<protein>
    <submittedName>
        <fullName evidence="7">LysR family transcriptional regulator</fullName>
    </submittedName>
</protein>
<dbReference type="Gene3D" id="3.40.190.290">
    <property type="match status" value="1"/>
</dbReference>
<evidence type="ECO:0000256" key="3">
    <source>
        <dbReference type="ARBA" id="ARBA00023015"/>
    </source>
</evidence>
<dbReference type="InterPro" id="IPR036390">
    <property type="entry name" value="WH_DNA-bd_sf"/>
</dbReference>
<keyword evidence="3" id="KW-0805">Transcription regulation</keyword>
<proteinExistence type="inferred from homology"/>
<dbReference type="SUPFAM" id="SSF46785">
    <property type="entry name" value="Winged helix' DNA-binding domain"/>
    <property type="match status" value="1"/>
</dbReference>
<accession>A0ABS5GDD3</accession>
<dbReference type="InterPro" id="IPR005119">
    <property type="entry name" value="LysR_subst-bd"/>
</dbReference>
<dbReference type="Gene3D" id="1.10.10.10">
    <property type="entry name" value="Winged helix-like DNA-binding domain superfamily/Winged helix DNA-binding domain"/>
    <property type="match status" value="1"/>
</dbReference>
<evidence type="ECO:0000256" key="4">
    <source>
        <dbReference type="ARBA" id="ARBA00023125"/>
    </source>
</evidence>
<dbReference type="CDD" id="cd08474">
    <property type="entry name" value="PBP2_CrgA_like_5"/>
    <property type="match status" value="1"/>
</dbReference>